<evidence type="ECO:0000313" key="5">
    <source>
        <dbReference type="EMBL" id="TYK03268.1"/>
    </source>
</evidence>
<keyword evidence="3" id="KW-0472">Membrane</keyword>
<evidence type="ECO:0000313" key="6">
    <source>
        <dbReference type="Proteomes" id="UP000321393"/>
    </source>
</evidence>
<name>A0A5A7TVH4_CUCMM</name>
<dbReference type="STRING" id="1194695.A0A5A7TVH4"/>
<dbReference type="PANTHER" id="PTHR45651:SF14">
    <property type="entry name" value="CYCLIC NUCLEOTIDE-GATED ION CHANNEL 4"/>
    <property type="match status" value="1"/>
</dbReference>
<feature type="transmembrane region" description="Helical" evidence="3">
    <location>
        <begin position="156"/>
        <end position="174"/>
    </location>
</feature>
<dbReference type="OrthoDB" id="1712250at2759"/>
<dbReference type="AlphaFoldDB" id="A0A5A7TVH4"/>
<organism evidence="4 6">
    <name type="scientific">Cucumis melo var. makuwa</name>
    <name type="common">Oriental melon</name>
    <dbReference type="NCBI Taxonomy" id="1194695"/>
    <lineage>
        <taxon>Eukaryota</taxon>
        <taxon>Viridiplantae</taxon>
        <taxon>Streptophyta</taxon>
        <taxon>Embryophyta</taxon>
        <taxon>Tracheophyta</taxon>
        <taxon>Spermatophyta</taxon>
        <taxon>Magnoliopsida</taxon>
        <taxon>eudicotyledons</taxon>
        <taxon>Gunneridae</taxon>
        <taxon>Pentapetalae</taxon>
        <taxon>rosids</taxon>
        <taxon>fabids</taxon>
        <taxon>Cucurbitales</taxon>
        <taxon>Cucurbitaceae</taxon>
        <taxon>Benincaseae</taxon>
        <taxon>Cucumis</taxon>
    </lineage>
</organism>
<dbReference type="Proteomes" id="UP000321947">
    <property type="component" value="Unassembled WGS sequence"/>
</dbReference>
<evidence type="ECO:0000256" key="1">
    <source>
        <dbReference type="ARBA" id="ARBA00023303"/>
    </source>
</evidence>
<evidence type="ECO:0000256" key="2">
    <source>
        <dbReference type="SAM" id="MobiDB-lite"/>
    </source>
</evidence>
<evidence type="ECO:0000313" key="7">
    <source>
        <dbReference type="Proteomes" id="UP000321947"/>
    </source>
</evidence>
<feature type="transmembrane region" description="Helical" evidence="3">
    <location>
        <begin position="53"/>
        <end position="75"/>
    </location>
</feature>
<evidence type="ECO:0000313" key="4">
    <source>
        <dbReference type="EMBL" id="KAA0046878.1"/>
    </source>
</evidence>
<dbReference type="SUPFAM" id="SSF81324">
    <property type="entry name" value="Voltage-gated potassium channels"/>
    <property type="match status" value="1"/>
</dbReference>
<keyword evidence="1" id="KW-0406">Ion transport</keyword>
<proteinExistence type="predicted"/>
<dbReference type="Proteomes" id="UP000321393">
    <property type="component" value="Unassembled WGS sequence"/>
</dbReference>
<sequence>MATTSQTSDDEELEHDESEEEEDEEEHSNAAFCQSLYGVGSVLDPTTKWVREWNWVFLLVCAAGLFVDPLFLYTLSISESWMCVFIDGWLAITVTVLRCMGDALHLWNIWVQLKTATKSSFAAGRGEGDARDENRGLRDSSPRAVALRYLKSKKGFFFDLFVILPFPQVLFLPYPHASK</sequence>
<keyword evidence="3" id="KW-1133">Transmembrane helix</keyword>
<dbReference type="EMBL" id="SSTD01015292">
    <property type="protein sequence ID" value="TYK03268.1"/>
    <property type="molecule type" value="Genomic_DNA"/>
</dbReference>
<accession>A0A5A7TVH4</accession>
<comment type="caution">
    <text evidence="4">The sequence shown here is derived from an EMBL/GenBank/DDBJ whole genome shotgun (WGS) entry which is preliminary data.</text>
</comment>
<keyword evidence="1" id="KW-0407">Ion channel</keyword>
<dbReference type="GO" id="GO:0034220">
    <property type="term" value="P:monoatomic ion transmembrane transport"/>
    <property type="evidence" value="ECO:0007669"/>
    <property type="project" value="UniProtKB-KW"/>
</dbReference>
<feature type="region of interest" description="Disordered" evidence="2">
    <location>
        <begin position="1"/>
        <end position="29"/>
    </location>
</feature>
<keyword evidence="3" id="KW-0812">Transmembrane</keyword>
<evidence type="ECO:0000256" key="3">
    <source>
        <dbReference type="SAM" id="Phobius"/>
    </source>
</evidence>
<dbReference type="GO" id="GO:0016020">
    <property type="term" value="C:membrane"/>
    <property type="evidence" value="ECO:0007669"/>
    <property type="project" value="UniProtKB-SubCell"/>
</dbReference>
<dbReference type="EMBL" id="SSTE01013576">
    <property type="protein sequence ID" value="KAA0046878.1"/>
    <property type="molecule type" value="Genomic_DNA"/>
</dbReference>
<reference evidence="6 7" key="1">
    <citation type="submission" date="2019-08" db="EMBL/GenBank/DDBJ databases">
        <title>Draft genome sequences of two oriental melons (Cucumis melo L. var makuwa).</title>
        <authorList>
            <person name="Kwon S.-Y."/>
        </authorList>
    </citation>
    <scope>NUCLEOTIDE SEQUENCE [LARGE SCALE GENOMIC DNA]</scope>
    <source>
        <strain evidence="7">cv. Chang Bougi</strain>
        <strain evidence="6">cv. SW 3</strain>
        <tissue evidence="4">Leaf</tissue>
    </source>
</reference>
<feature type="compositionally biased region" description="Acidic residues" evidence="2">
    <location>
        <begin position="8"/>
        <end position="26"/>
    </location>
</feature>
<protein>
    <submittedName>
        <fullName evidence="4">Cyclic nucleotide-gated ion channel 4</fullName>
    </submittedName>
</protein>
<keyword evidence="1" id="KW-0813">Transport</keyword>
<gene>
    <name evidence="5" type="ORF">E5676_scaffold298G00950</name>
    <name evidence="4" type="ORF">E6C27_scaffold230G00330</name>
</gene>
<dbReference type="PANTHER" id="PTHR45651">
    <property type="entry name" value="CYCLIC NUCLEOTIDE-GATED ION CHANNEL 15-RELATED-RELATED"/>
    <property type="match status" value="1"/>
</dbReference>